<evidence type="ECO:0000313" key="1">
    <source>
        <dbReference type="EMBL" id="GFQ88311.1"/>
    </source>
</evidence>
<comment type="caution">
    <text evidence="1">The sequence shown here is derived from an EMBL/GenBank/DDBJ whole genome shotgun (WGS) entry which is preliminary data.</text>
</comment>
<evidence type="ECO:0000313" key="2">
    <source>
        <dbReference type="Proteomes" id="UP000887116"/>
    </source>
</evidence>
<sequence>MSWLAYSSGLEPPGRGPTNGIYERGTSLQVMFISPSFINNISHTFSVYQTYRSIECEYAHLESELVIRNQPSAYNRPRETAQRSSYRFSGYFAARKSDNECGDEYYSDKII</sequence>
<dbReference type="Proteomes" id="UP000887116">
    <property type="component" value="Unassembled WGS sequence"/>
</dbReference>
<reference evidence="1" key="1">
    <citation type="submission" date="2020-07" db="EMBL/GenBank/DDBJ databases">
        <title>Multicomponent nature underlies the extraordinary mechanical properties of spider dragline silk.</title>
        <authorList>
            <person name="Kono N."/>
            <person name="Nakamura H."/>
            <person name="Mori M."/>
            <person name="Yoshida Y."/>
            <person name="Ohtoshi R."/>
            <person name="Malay A.D."/>
            <person name="Moran D.A.P."/>
            <person name="Tomita M."/>
            <person name="Numata K."/>
            <person name="Arakawa K."/>
        </authorList>
    </citation>
    <scope>NUCLEOTIDE SEQUENCE</scope>
</reference>
<dbReference type="AlphaFoldDB" id="A0A8X6KXW6"/>
<gene>
    <name evidence="1" type="ORF">TNCT_515661</name>
</gene>
<organism evidence="1 2">
    <name type="scientific">Trichonephila clavata</name>
    <name type="common">Joro spider</name>
    <name type="synonym">Nephila clavata</name>
    <dbReference type="NCBI Taxonomy" id="2740835"/>
    <lineage>
        <taxon>Eukaryota</taxon>
        <taxon>Metazoa</taxon>
        <taxon>Ecdysozoa</taxon>
        <taxon>Arthropoda</taxon>
        <taxon>Chelicerata</taxon>
        <taxon>Arachnida</taxon>
        <taxon>Araneae</taxon>
        <taxon>Araneomorphae</taxon>
        <taxon>Entelegynae</taxon>
        <taxon>Araneoidea</taxon>
        <taxon>Nephilidae</taxon>
        <taxon>Trichonephila</taxon>
    </lineage>
</organism>
<accession>A0A8X6KXW6</accession>
<dbReference type="OrthoDB" id="10332500at2759"/>
<proteinExistence type="predicted"/>
<keyword evidence="2" id="KW-1185">Reference proteome</keyword>
<protein>
    <submittedName>
        <fullName evidence="1">Uncharacterized protein</fullName>
    </submittedName>
</protein>
<dbReference type="EMBL" id="BMAO01023374">
    <property type="protein sequence ID" value="GFQ88311.1"/>
    <property type="molecule type" value="Genomic_DNA"/>
</dbReference>
<name>A0A8X6KXW6_TRICU</name>